<name>A0A1B9NW36_ALILO</name>
<dbReference type="Proteomes" id="UP000093523">
    <property type="component" value="Unassembled WGS sequence"/>
</dbReference>
<dbReference type="STRING" id="688.A6E04_02770"/>
<dbReference type="Pfam" id="PF07369">
    <property type="entry name" value="DUF1488"/>
    <property type="match status" value="1"/>
</dbReference>
<dbReference type="RefSeq" id="WP_065611940.1">
    <property type="nucleotide sequence ID" value="NZ_CAWMPN010000024.1"/>
</dbReference>
<dbReference type="InterPro" id="IPR009962">
    <property type="entry name" value="DUF1488"/>
</dbReference>
<dbReference type="EMBL" id="MAJU01000024">
    <property type="protein sequence ID" value="OCH18768.1"/>
    <property type="molecule type" value="Genomic_DNA"/>
</dbReference>
<evidence type="ECO:0000313" key="1">
    <source>
        <dbReference type="EMBL" id="OCH18768.1"/>
    </source>
</evidence>
<dbReference type="AlphaFoldDB" id="A0A1B9NW36"/>
<dbReference type="OrthoDB" id="6465020at2"/>
<accession>A0A1B9NW36</accession>
<protein>
    <submittedName>
        <fullName evidence="1">Uncharacterized protein</fullName>
    </submittedName>
</protein>
<organism evidence="1 2">
    <name type="scientific">Aliivibrio logei</name>
    <name type="common">Vibrio logei</name>
    <dbReference type="NCBI Taxonomy" id="688"/>
    <lineage>
        <taxon>Bacteria</taxon>
        <taxon>Pseudomonadati</taxon>
        <taxon>Pseudomonadota</taxon>
        <taxon>Gammaproteobacteria</taxon>
        <taxon>Vibrionales</taxon>
        <taxon>Vibrionaceae</taxon>
        <taxon>Aliivibrio</taxon>
    </lineage>
</organism>
<proteinExistence type="predicted"/>
<dbReference type="Gene3D" id="3.30.160.140">
    <property type="entry name" value="Shew3726-like"/>
    <property type="match status" value="1"/>
</dbReference>
<comment type="caution">
    <text evidence="1">The sequence shown here is derived from an EMBL/GenBank/DDBJ whole genome shotgun (WGS) entry which is preliminary data.</text>
</comment>
<sequence>MNQSILFSDGQQWNPEKQCIILYAQQMGNLIPCLVFVSWLASESGETITNELDALRIFEEYRFDIEEHAEALIEDEEFNASGEVEIK</sequence>
<dbReference type="InterPro" id="IPR036692">
    <property type="entry name" value="Shew3726-like_sf"/>
</dbReference>
<evidence type="ECO:0000313" key="2">
    <source>
        <dbReference type="Proteomes" id="UP000093523"/>
    </source>
</evidence>
<reference evidence="1 2" key="1">
    <citation type="submission" date="2016-06" db="EMBL/GenBank/DDBJ databases">
        <authorList>
            <person name="Kjaerup R.B."/>
            <person name="Dalgaard T.S."/>
            <person name="Juul-Madsen H.R."/>
        </authorList>
    </citation>
    <scope>NUCLEOTIDE SEQUENCE [LARGE SCALE GENOMIC DNA]</scope>
    <source>
        <strain evidence="1 2">1S159</strain>
    </source>
</reference>
<gene>
    <name evidence="1" type="ORF">A6E04_02770</name>
</gene>
<dbReference type="SUPFAM" id="SSF160272">
    <property type="entry name" value="Shew3726-like"/>
    <property type="match status" value="1"/>
</dbReference>